<dbReference type="GO" id="GO:0016787">
    <property type="term" value="F:hydrolase activity"/>
    <property type="evidence" value="ECO:0007669"/>
    <property type="project" value="UniProtKB-KW"/>
</dbReference>
<keyword evidence="1 3" id="KW-0378">Hydrolase</keyword>
<dbReference type="PANTHER" id="PTHR43798">
    <property type="entry name" value="MONOACYLGLYCEROL LIPASE"/>
    <property type="match status" value="1"/>
</dbReference>
<evidence type="ECO:0000256" key="1">
    <source>
        <dbReference type="ARBA" id="ARBA00022801"/>
    </source>
</evidence>
<feature type="domain" description="AB hydrolase-1" evidence="2">
    <location>
        <begin position="40"/>
        <end position="262"/>
    </location>
</feature>
<keyword evidence="4" id="KW-1185">Reference proteome</keyword>
<comment type="caution">
    <text evidence="3">The sequence shown here is derived from an EMBL/GenBank/DDBJ whole genome shotgun (WGS) entry which is preliminary data.</text>
</comment>
<organism evidence="3 4">
    <name type="scientific">Falsiroseomonas frigidaquae</name>
    <dbReference type="NCBI Taxonomy" id="487318"/>
    <lineage>
        <taxon>Bacteria</taxon>
        <taxon>Pseudomonadati</taxon>
        <taxon>Pseudomonadota</taxon>
        <taxon>Alphaproteobacteria</taxon>
        <taxon>Acetobacterales</taxon>
        <taxon>Roseomonadaceae</taxon>
        <taxon>Falsiroseomonas</taxon>
    </lineage>
</organism>
<evidence type="ECO:0000313" key="3">
    <source>
        <dbReference type="EMBL" id="NKE46260.1"/>
    </source>
</evidence>
<dbReference type="RefSeq" id="WP_168050762.1">
    <property type="nucleotide sequence ID" value="NZ_JAATJR010000004.1"/>
</dbReference>
<dbReference type="InterPro" id="IPR029058">
    <property type="entry name" value="AB_hydrolase_fold"/>
</dbReference>
<dbReference type="InterPro" id="IPR050266">
    <property type="entry name" value="AB_hydrolase_sf"/>
</dbReference>
<dbReference type="PRINTS" id="PR00111">
    <property type="entry name" value="ABHYDROLASE"/>
</dbReference>
<evidence type="ECO:0000313" key="4">
    <source>
        <dbReference type="Proteomes" id="UP000765160"/>
    </source>
</evidence>
<name>A0ABX1F1P5_9PROT</name>
<dbReference type="Proteomes" id="UP000765160">
    <property type="component" value="Unassembled WGS sequence"/>
</dbReference>
<dbReference type="EMBL" id="JAAVTX010000004">
    <property type="protein sequence ID" value="NKE46260.1"/>
    <property type="molecule type" value="Genomic_DNA"/>
</dbReference>
<proteinExistence type="predicted"/>
<dbReference type="Pfam" id="PF12697">
    <property type="entry name" value="Abhydrolase_6"/>
    <property type="match status" value="1"/>
</dbReference>
<accession>A0ABX1F1P5</accession>
<dbReference type="InterPro" id="IPR000073">
    <property type="entry name" value="AB_hydrolase_1"/>
</dbReference>
<sequence length="277" mass="29752">MERDDAAKLLDRLDREAARWSTPCGDGVMAWRGWGEGPPLLLLHGWGGSWMHWARNIPVLARQHRLLVPDLPGMGDSDLAPPGTLHADLAEMLGQGLRRILGADARYAVAGFSFGGALAGLLAAAEQEAVRRVVLAAPGGLGTFTPRPTRRLRGLPPEARAEALRANILSLMLADPVSVDGLAMEIEDRNASKLRATPLPREGLDLGAALPRLAVAPLVVWGSHDNFCAAVLPERMARLRALRPDARIELLEGAGHWVAHEAAPDFDALLLKLPQIA</sequence>
<gene>
    <name evidence="3" type="ORF">HB662_15850</name>
</gene>
<evidence type="ECO:0000259" key="2">
    <source>
        <dbReference type="Pfam" id="PF12697"/>
    </source>
</evidence>
<reference evidence="3 4" key="1">
    <citation type="submission" date="2020-03" db="EMBL/GenBank/DDBJ databases">
        <title>Roseomonas selenitidurans sp. nov. isolated from soil.</title>
        <authorList>
            <person name="Liu H."/>
        </authorList>
    </citation>
    <scope>NUCLEOTIDE SEQUENCE [LARGE SCALE GENOMIC DNA]</scope>
    <source>
        <strain evidence="3 4">JCM 15073</strain>
    </source>
</reference>
<protein>
    <submittedName>
        <fullName evidence="3">Alpha/beta fold hydrolase</fullName>
    </submittedName>
</protein>
<dbReference type="Gene3D" id="3.40.50.1820">
    <property type="entry name" value="alpha/beta hydrolase"/>
    <property type="match status" value="1"/>
</dbReference>
<dbReference type="SUPFAM" id="SSF53474">
    <property type="entry name" value="alpha/beta-Hydrolases"/>
    <property type="match status" value="1"/>
</dbReference>
<dbReference type="PANTHER" id="PTHR43798:SF31">
    <property type="entry name" value="AB HYDROLASE SUPERFAMILY PROTEIN YCLE"/>
    <property type="match status" value="1"/>
</dbReference>